<accession>R4JXY9</accession>
<dbReference type="eggNOG" id="ENOG502ZBFR">
    <property type="taxonomic scope" value="Bacteria"/>
</dbReference>
<feature type="transmembrane region" description="Helical" evidence="1">
    <location>
        <begin position="87"/>
        <end position="107"/>
    </location>
</feature>
<evidence type="ECO:0000256" key="1">
    <source>
        <dbReference type="SAM" id="Phobius"/>
    </source>
</evidence>
<dbReference type="RefSeq" id="WP_015614003.1">
    <property type="nucleotide sequence ID" value="NC_021182.1"/>
</dbReference>
<feature type="transmembrane region" description="Helical" evidence="1">
    <location>
        <begin position="173"/>
        <end position="191"/>
    </location>
</feature>
<dbReference type="AlphaFoldDB" id="R4JXY9"/>
<proteinExistence type="predicted"/>
<evidence type="ECO:0000313" key="3">
    <source>
        <dbReference type="Proteomes" id="UP000013523"/>
    </source>
</evidence>
<feature type="transmembrane region" description="Helical" evidence="1">
    <location>
        <begin position="396"/>
        <end position="415"/>
    </location>
</feature>
<keyword evidence="1" id="KW-1133">Transmembrane helix</keyword>
<feature type="transmembrane region" description="Helical" evidence="1">
    <location>
        <begin position="144"/>
        <end position="166"/>
    </location>
</feature>
<dbReference type="KEGG" id="cpas:Clopa_0632"/>
<evidence type="ECO:0000313" key="2">
    <source>
        <dbReference type="EMBL" id="AGK95677.1"/>
    </source>
</evidence>
<dbReference type="OrthoDB" id="129479at2"/>
<feature type="transmembrane region" description="Helical" evidence="1">
    <location>
        <begin position="244"/>
        <end position="262"/>
    </location>
</feature>
<dbReference type="EMBL" id="CP003261">
    <property type="protein sequence ID" value="AGK95677.1"/>
    <property type="molecule type" value="Genomic_DNA"/>
</dbReference>
<keyword evidence="1" id="KW-0472">Membrane</keyword>
<dbReference type="Proteomes" id="UP000013523">
    <property type="component" value="Chromosome"/>
</dbReference>
<evidence type="ECO:0008006" key="4">
    <source>
        <dbReference type="Google" id="ProtNLM"/>
    </source>
</evidence>
<dbReference type="PATRIC" id="fig|86416.3.peg.615"/>
<keyword evidence="3" id="KW-1185">Reference proteome</keyword>
<gene>
    <name evidence="2" type="ORF">Clopa_0632</name>
</gene>
<organism evidence="2 3">
    <name type="scientific">Clostridium pasteurianum BC1</name>
    <dbReference type="NCBI Taxonomy" id="86416"/>
    <lineage>
        <taxon>Bacteria</taxon>
        <taxon>Bacillati</taxon>
        <taxon>Bacillota</taxon>
        <taxon>Clostridia</taxon>
        <taxon>Eubacteriales</taxon>
        <taxon>Clostridiaceae</taxon>
        <taxon>Clostridium</taxon>
    </lineage>
</organism>
<dbReference type="STRING" id="86416.Clopa_0632"/>
<feature type="transmembrane region" description="Helical" evidence="1">
    <location>
        <begin position="119"/>
        <end position="138"/>
    </location>
</feature>
<feature type="transmembrane region" description="Helical" evidence="1">
    <location>
        <begin position="218"/>
        <end position="235"/>
    </location>
</feature>
<sequence length="488" mass="56029">MAKVMEKIKYIKSNYLIEIIVLIIITIILTNTLFVSPIVGKVDNGDFERLMRYGGLNNINNEYKKIYDGFLHTKYLVANPVLFAPVYINWVSGAILLKAAVLLCLTVNNFNNNVFDIRYFAFIYCVMFLIGVFFIVSFKKFSPILKIVAGTFIIMFFTSACYISYFNSFFGEAGTIVFFFLNIGTYLYLITREDVSTRHFVYFFIASGSFLSAKSQNVPLLIFMLIIYAGLYVNYKQKKFRKNIIIGTLIVILVCGISYFSLTDTMNENNIYQSVFLGVLRGSENPEKDLQELGVDKKFMVFYGHSFYNRKDGHDPMGKEMLEEFYPKVSFTKISGFYIKHPDRLWQKIVDSADNAYDFSGITKSNFIKGQYDPNKKVNNFRLKLIKKFPKLHHNIFVFIAFSSIYLGVLIFYFVREKSTRLLDLMLLFILVSGASQLVLPVIGSGHGDFGKHLFLLNLSYDVMVGIAALWVVHIISVVVIKIKQNLS</sequence>
<reference evidence="2 3" key="1">
    <citation type="submission" date="2012-01" db="EMBL/GenBank/DDBJ databases">
        <title>Complete sequence of chromosome of Clostridium pasteurianum BC1.</title>
        <authorList>
            <consortium name="US DOE Joint Genome Institute"/>
            <person name="Lucas S."/>
            <person name="Han J."/>
            <person name="Lapidus A."/>
            <person name="Cheng J.-F."/>
            <person name="Goodwin L."/>
            <person name="Pitluck S."/>
            <person name="Peters L."/>
            <person name="Mikhailova N."/>
            <person name="Teshima H."/>
            <person name="Detter J.C."/>
            <person name="Han C."/>
            <person name="Tapia R."/>
            <person name="Land M."/>
            <person name="Hauser L."/>
            <person name="Kyrpides N."/>
            <person name="Ivanova N."/>
            <person name="Pagani I."/>
            <person name="Dunn J."/>
            <person name="Taghavi S."/>
            <person name="Francis A."/>
            <person name="van der Lelie D."/>
            <person name="Woyke T."/>
        </authorList>
    </citation>
    <scope>NUCLEOTIDE SEQUENCE [LARGE SCALE GENOMIC DNA]</scope>
    <source>
        <strain evidence="2 3">BC1</strain>
    </source>
</reference>
<feature type="transmembrane region" description="Helical" evidence="1">
    <location>
        <begin position="463"/>
        <end position="483"/>
    </location>
</feature>
<protein>
    <recommendedName>
        <fullName evidence="4">Glycosyltransferase RgtA/B/C/D-like domain-containing protein</fullName>
    </recommendedName>
</protein>
<name>R4JXY9_CLOPA</name>
<keyword evidence="1" id="KW-0812">Transmembrane</keyword>
<dbReference type="HOGENOM" id="CLU_043388_0_0_9"/>
<feature type="transmembrane region" description="Helical" evidence="1">
    <location>
        <begin position="15"/>
        <end position="39"/>
    </location>
</feature>
<feature type="transmembrane region" description="Helical" evidence="1">
    <location>
        <begin position="422"/>
        <end position="443"/>
    </location>
</feature>